<dbReference type="InterPro" id="IPR036097">
    <property type="entry name" value="HisK_dim/P_sf"/>
</dbReference>
<keyword evidence="4" id="KW-0808">Transferase</keyword>
<dbReference type="Pfam" id="PF01590">
    <property type="entry name" value="GAF"/>
    <property type="match status" value="1"/>
</dbReference>
<dbReference type="SUPFAM" id="SSF47384">
    <property type="entry name" value="Homodimeric domain of signal transducing histidine kinase"/>
    <property type="match status" value="1"/>
</dbReference>
<evidence type="ECO:0000259" key="7">
    <source>
        <dbReference type="PROSITE" id="PS50011"/>
    </source>
</evidence>
<evidence type="ECO:0000256" key="6">
    <source>
        <dbReference type="SAM" id="Coils"/>
    </source>
</evidence>
<dbReference type="InterPro" id="IPR003661">
    <property type="entry name" value="HisK_dim/P_dom"/>
</dbReference>
<name>A0AAP5IFD3_9CYAN</name>
<keyword evidence="4" id="KW-0418">Kinase</keyword>
<dbReference type="InterPro" id="IPR003018">
    <property type="entry name" value="GAF"/>
</dbReference>
<dbReference type="InterPro" id="IPR000595">
    <property type="entry name" value="cNMP-bd_dom"/>
</dbReference>
<gene>
    <name evidence="10" type="ORF">G7B40_039465</name>
</gene>
<dbReference type="InterPro" id="IPR008271">
    <property type="entry name" value="Ser/Thr_kinase_AS"/>
</dbReference>
<dbReference type="Pfam" id="PF02518">
    <property type="entry name" value="HATPase_c"/>
    <property type="match status" value="1"/>
</dbReference>
<evidence type="ECO:0000259" key="9">
    <source>
        <dbReference type="PROSITE" id="PS50109"/>
    </source>
</evidence>
<keyword evidence="3" id="KW-0597">Phosphoprotein</keyword>
<dbReference type="InterPro" id="IPR004358">
    <property type="entry name" value="Sig_transdc_His_kin-like_C"/>
</dbReference>
<dbReference type="GO" id="GO:0000155">
    <property type="term" value="F:phosphorelay sensor kinase activity"/>
    <property type="evidence" value="ECO:0007669"/>
    <property type="project" value="InterPro"/>
</dbReference>
<feature type="domain" description="Histidine kinase" evidence="9">
    <location>
        <begin position="1564"/>
        <end position="1814"/>
    </location>
</feature>
<dbReference type="InterPro" id="IPR011009">
    <property type="entry name" value="Kinase-like_dom_sf"/>
</dbReference>
<organism evidence="10 11">
    <name type="scientific">Aetokthonos hydrillicola Thurmond2011</name>
    <dbReference type="NCBI Taxonomy" id="2712845"/>
    <lineage>
        <taxon>Bacteria</taxon>
        <taxon>Bacillati</taxon>
        <taxon>Cyanobacteriota</taxon>
        <taxon>Cyanophyceae</taxon>
        <taxon>Nostocales</taxon>
        <taxon>Hapalosiphonaceae</taxon>
        <taxon>Aetokthonos</taxon>
    </lineage>
</organism>
<dbReference type="Pfam" id="PF00512">
    <property type="entry name" value="HisKA"/>
    <property type="match status" value="1"/>
</dbReference>
<dbReference type="RefSeq" id="WP_208351694.1">
    <property type="nucleotide sequence ID" value="NZ_JAALHA020000036.1"/>
</dbReference>
<dbReference type="SUPFAM" id="SSF55874">
    <property type="entry name" value="ATPase domain of HSP90 chaperone/DNA topoisomerase II/histidine kinase"/>
    <property type="match status" value="1"/>
</dbReference>
<protein>
    <recommendedName>
        <fullName evidence="2">histidine kinase</fullName>
        <ecNumber evidence="2">2.7.13.3</ecNumber>
    </recommendedName>
</protein>
<dbReference type="InterPro" id="IPR003594">
    <property type="entry name" value="HATPase_dom"/>
</dbReference>
<evidence type="ECO:0000256" key="2">
    <source>
        <dbReference type="ARBA" id="ARBA00012438"/>
    </source>
</evidence>
<dbReference type="Gene3D" id="1.10.287.130">
    <property type="match status" value="1"/>
</dbReference>
<dbReference type="EC" id="2.7.13.3" evidence="2"/>
<evidence type="ECO:0000256" key="5">
    <source>
        <dbReference type="ARBA" id="ARBA00023012"/>
    </source>
</evidence>
<feature type="domain" description="Cyclic nucleotide-binding" evidence="8">
    <location>
        <begin position="955"/>
        <end position="994"/>
    </location>
</feature>
<dbReference type="InterPro" id="IPR000719">
    <property type="entry name" value="Prot_kinase_dom"/>
</dbReference>
<keyword evidence="6" id="KW-0175">Coiled coil</keyword>
<dbReference type="InterPro" id="IPR005467">
    <property type="entry name" value="His_kinase_dom"/>
</dbReference>
<feature type="domain" description="Protein kinase" evidence="7">
    <location>
        <begin position="15"/>
        <end position="273"/>
    </location>
</feature>
<comment type="catalytic activity">
    <reaction evidence="1">
        <text>ATP + protein L-histidine = ADP + protein N-phospho-L-histidine.</text>
        <dbReference type="EC" id="2.7.13.3"/>
    </reaction>
</comment>
<evidence type="ECO:0000256" key="3">
    <source>
        <dbReference type="ARBA" id="ARBA00022553"/>
    </source>
</evidence>
<dbReference type="Gene3D" id="3.30.565.10">
    <property type="entry name" value="Histidine kinase-like ATPase, C-terminal domain"/>
    <property type="match status" value="1"/>
</dbReference>
<keyword evidence="5" id="KW-0902">Two-component regulatory system</keyword>
<dbReference type="SMART" id="SM00220">
    <property type="entry name" value="S_TKc"/>
    <property type="match status" value="1"/>
</dbReference>
<dbReference type="Pfam" id="PF00069">
    <property type="entry name" value="Pkinase"/>
    <property type="match status" value="1"/>
</dbReference>
<dbReference type="PANTHER" id="PTHR43642">
    <property type="entry name" value="HYBRID SIGNAL TRANSDUCTION HISTIDINE KINASE G"/>
    <property type="match status" value="1"/>
</dbReference>
<dbReference type="SMART" id="SM00388">
    <property type="entry name" value="HisKA"/>
    <property type="match status" value="1"/>
</dbReference>
<dbReference type="GO" id="GO:0005524">
    <property type="term" value="F:ATP binding"/>
    <property type="evidence" value="ECO:0007669"/>
    <property type="project" value="InterPro"/>
</dbReference>
<dbReference type="Pfam" id="PF13191">
    <property type="entry name" value="AAA_16"/>
    <property type="match status" value="1"/>
</dbReference>
<comment type="caution">
    <text evidence="10">The sequence shown here is derived from an EMBL/GenBank/DDBJ whole genome shotgun (WGS) entry which is preliminary data.</text>
</comment>
<evidence type="ECO:0000259" key="8">
    <source>
        <dbReference type="PROSITE" id="PS50042"/>
    </source>
</evidence>
<dbReference type="PROSITE" id="PS50109">
    <property type="entry name" value="HIS_KIN"/>
    <property type="match status" value="1"/>
</dbReference>
<dbReference type="Gene3D" id="3.30.450.40">
    <property type="match status" value="1"/>
</dbReference>
<dbReference type="PRINTS" id="PR00344">
    <property type="entry name" value="BCTRLSENSOR"/>
</dbReference>
<dbReference type="Gene3D" id="3.40.50.300">
    <property type="entry name" value="P-loop containing nucleotide triphosphate hydrolases"/>
    <property type="match status" value="1"/>
</dbReference>
<dbReference type="InterPro" id="IPR041664">
    <property type="entry name" value="AAA_16"/>
</dbReference>
<dbReference type="SMART" id="SM00387">
    <property type="entry name" value="HATPase_c"/>
    <property type="match status" value="1"/>
</dbReference>
<dbReference type="InterPro" id="IPR036890">
    <property type="entry name" value="HATPase_C_sf"/>
</dbReference>
<evidence type="ECO:0000256" key="4">
    <source>
        <dbReference type="ARBA" id="ARBA00022777"/>
    </source>
</evidence>
<sequence length="1814" mass="205820">MCIVTGTYTPTIPGYQICSQVYDGSRTKVYRAIRDLDQLPVIIKLLASEFPSFQELVEFRNQYTISQFLNIPGVVQPLSLENYGNSYILVMPDKEGISLREYIQSVHLSLEEFLEIAIQLTDIVNNLHEKLVIHKDIKPGNIIINAETKQVYLIDFSISSLLPKEKSEIKSPNLLEGTLAYIAPEQTGRMNRGIDYRSDFYSLGITFYELLTRELPFICDDPMTLLHCHLTQHPKEIKSEKIPQVVSDIIKKLLAKNAEDRYQSALGLKHDLKKCLEHIKDTGKIIHFEIAQQDIPNCFLIPEKLYGRELEVATLLEAFDRIVHGTSEIMLVAGFSGIGKTSVINEVHKPVTCQQGYFIKGKFDQLNRNIPLSAFVQALRDLMRQLLSESDVRLAQWREQILSVVGNNGQILIEVIPELEQIIGQQPPAPELSAIAAQNRFNLLLKNFIAVFTTKAHPLVIFLDDLQWSDPASLELIQLLMSSQDYLLLLGAYRDNEITPTHPLTLTLDELKKSQKTINTITLKPLDCNNTNQLIADTLHCSSQLAQPLTELVFRKTQGNPFFIIQFLKALYEDDQITFSQEGYWECNIAQINTLSLSNDVVEFIAHQLQKLPKDTQDILILAACIGNHFDLNTLATVCEYSRAKTAATLWKALQEGLILPQGQEYKFYLSDEITKPYNNNIENVSYRFVHDRVQQAAYSLIPADYKQQTHLKIGELLLSHTAKEELEERIFDIVNQLNYGIELITEPNKRQQLAQLNLLAGKRAKLATAYESAYTYFDQGIHLLASDCWQIQYSLAVDLYVSAAESACLKTDFETMKALCDYILTVVTQIQDKTRVYELLISYYHIQSQFREAVALAVETLSHLGETFPSNPTTQDFLFALETTNKLIEEVGFENLTQLPPMQNDKKLAAMKILRCSCFPAYFAVPEMLGLLVCRLVDVTLKYGLSPVTPFAFGIFSVLINAVVEDIETGEKFGELAILLEQQQLHLEYRAATYNLVYGLSRHFYKPVRDNIKPLISAYQSLIQSGDAESCAYCLINAYFCSILSGQNLKEIQTDYEKYVEPMIALKQEQVIHQLHIWMQVIHNLTESGTNPALLQGKYFDIAVKLPELYQTRNFNTINYAHTAQVILAYFLGNYEIALSHASTTKPLLGSSTGKFFVSAHNFYYSLSLAALYSQCSQELQSEYLEKMHSNQHKMKHWTNFCPENFLHRFLLVEAEICRLKHDFATAIDLYDRAIATARDNNYLQEEALANELAAKFYLNWDKPKFAAGYIQSAYYCYARWGAKAKTDQLEKSYPDLLQPILQPVIQNWSPLETLATLASSNISFPTSTKASYIISNSFNKSLDFAALIKASQTISSTIHLDQLLQQLTEIILQNSGADLCILILPNSNGNWYLQAIATAETSQLYSQALDENINVPLKLIQYVKNTQEVVVIDRLKTDLPVIDQYFIKHTPQSVLCLPLLHQGNLIGIVYLENRSTSAVFSQEGILILNFLSTQAAISLENARLYHQVAQYSQNLEAEVEQKTHALNQKAQDLEQTLQYLQRTQAQLIHTEKMSSLGQLVAGVAHEINNPISFIRGNLSHLDDYIADLINLLRLYQEESPQPSSKIQAKIKEIELDFICDDVINILQSMKSGSDRISQIVLNLRNFSRLDEAPIKAVDLHTGIDSTLSILQNRLQASESEPEINVIKQYGNLPTITCYPAQINQVFLHILNNAIDAIRENSKYIDQPEIRIRTEVIEHQQIHIIISNTNSFIPHDIQKRIFEPFFTTKPVGRGTGLGLFISYSIIKNHGGNITVNSQPEKETEFIISIPIKN</sequence>
<dbReference type="PANTHER" id="PTHR43642:SF1">
    <property type="entry name" value="HYBRID SIGNAL TRANSDUCTION HISTIDINE KINASE G"/>
    <property type="match status" value="1"/>
</dbReference>
<dbReference type="InterPro" id="IPR029016">
    <property type="entry name" value="GAF-like_dom_sf"/>
</dbReference>
<dbReference type="PROSITE" id="PS50042">
    <property type="entry name" value="CNMP_BINDING_3"/>
    <property type="match status" value="1"/>
</dbReference>
<dbReference type="CDD" id="cd14014">
    <property type="entry name" value="STKc_PknB_like"/>
    <property type="match status" value="1"/>
</dbReference>
<reference evidence="11" key="1">
    <citation type="journal article" date="2021" name="Science">
        <title>Hunting the eagle killer: A cyanobacterial neurotoxin causes vacuolar myelinopathy.</title>
        <authorList>
            <person name="Breinlinger S."/>
            <person name="Phillips T.J."/>
            <person name="Haram B.N."/>
            <person name="Mares J."/>
            <person name="Martinez Yerena J.A."/>
            <person name="Hrouzek P."/>
            <person name="Sobotka R."/>
            <person name="Henderson W.M."/>
            <person name="Schmieder P."/>
            <person name="Williams S.M."/>
            <person name="Lauderdale J.D."/>
            <person name="Wilde H.D."/>
            <person name="Gerrin W."/>
            <person name="Kust A."/>
            <person name="Washington J.W."/>
            <person name="Wagner C."/>
            <person name="Geier B."/>
            <person name="Liebeke M."/>
            <person name="Enke H."/>
            <person name="Niedermeyer T.H.J."/>
            <person name="Wilde S.B."/>
        </authorList>
    </citation>
    <scope>NUCLEOTIDE SEQUENCE [LARGE SCALE GENOMIC DNA]</scope>
    <source>
        <strain evidence="11">Thurmond2011</strain>
    </source>
</reference>
<dbReference type="Proteomes" id="UP000667802">
    <property type="component" value="Unassembled WGS sequence"/>
</dbReference>
<accession>A0AAP5IFD3</accession>
<dbReference type="EMBL" id="JAALHA020000036">
    <property type="protein sequence ID" value="MDR9900571.1"/>
    <property type="molecule type" value="Genomic_DNA"/>
</dbReference>
<dbReference type="SUPFAM" id="SSF55781">
    <property type="entry name" value="GAF domain-like"/>
    <property type="match status" value="1"/>
</dbReference>
<dbReference type="SMART" id="SM00065">
    <property type="entry name" value="GAF"/>
    <property type="match status" value="1"/>
</dbReference>
<dbReference type="PROSITE" id="PS50011">
    <property type="entry name" value="PROTEIN_KINASE_DOM"/>
    <property type="match status" value="1"/>
</dbReference>
<feature type="coiled-coil region" evidence="6">
    <location>
        <begin position="1514"/>
        <end position="1545"/>
    </location>
</feature>
<dbReference type="CDD" id="cd00082">
    <property type="entry name" value="HisKA"/>
    <property type="match status" value="1"/>
</dbReference>
<dbReference type="Gene3D" id="1.10.510.10">
    <property type="entry name" value="Transferase(Phosphotransferase) domain 1"/>
    <property type="match status" value="1"/>
</dbReference>
<dbReference type="SUPFAM" id="SSF52540">
    <property type="entry name" value="P-loop containing nucleoside triphosphate hydrolases"/>
    <property type="match status" value="1"/>
</dbReference>
<dbReference type="InterPro" id="IPR053159">
    <property type="entry name" value="Hybrid_Histidine_Kinase"/>
</dbReference>
<dbReference type="PROSITE" id="PS00108">
    <property type="entry name" value="PROTEIN_KINASE_ST"/>
    <property type="match status" value="1"/>
</dbReference>
<evidence type="ECO:0000256" key="1">
    <source>
        <dbReference type="ARBA" id="ARBA00000085"/>
    </source>
</evidence>
<dbReference type="SUPFAM" id="SSF56112">
    <property type="entry name" value="Protein kinase-like (PK-like)"/>
    <property type="match status" value="1"/>
</dbReference>
<keyword evidence="11" id="KW-1185">Reference proteome</keyword>
<dbReference type="InterPro" id="IPR027417">
    <property type="entry name" value="P-loop_NTPase"/>
</dbReference>
<evidence type="ECO:0000313" key="11">
    <source>
        <dbReference type="Proteomes" id="UP000667802"/>
    </source>
</evidence>
<proteinExistence type="predicted"/>
<evidence type="ECO:0000313" key="10">
    <source>
        <dbReference type="EMBL" id="MDR9900571.1"/>
    </source>
</evidence>